<evidence type="ECO:0000313" key="4">
    <source>
        <dbReference type="Proteomes" id="UP000281975"/>
    </source>
</evidence>
<feature type="compositionally biased region" description="Polar residues" evidence="1">
    <location>
        <begin position="16"/>
        <end position="28"/>
    </location>
</feature>
<accession>A0A420WXQ5</accession>
<dbReference type="SUPFAM" id="SSF52833">
    <property type="entry name" value="Thioredoxin-like"/>
    <property type="match status" value="1"/>
</dbReference>
<dbReference type="InterPro" id="IPR011990">
    <property type="entry name" value="TPR-like_helical_dom_sf"/>
</dbReference>
<dbReference type="GO" id="GO:0005737">
    <property type="term" value="C:cytoplasm"/>
    <property type="evidence" value="ECO:0007669"/>
    <property type="project" value="TreeGrafter"/>
</dbReference>
<dbReference type="GO" id="GO:0006950">
    <property type="term" value="P:response to stress"/>
    <property type="evidence" value="ECO:0007669"/>
    <property type="project" value="UniProtKB-ARBA"/>
</dbReference>
<gene>
    <name evidence="3" type="ORF">C7446_1749</name>
</gene>
<dbReference type="InterPro" id="IPR036249">
    <property type="entry name" value="Thioredoxin-like_sf"/>
</dbReference>
<sequence>MQIVDPRTGSPMAPPDNSSQRQSGTTASVDDSQIIVNVDMSNFQQVVLEGSLSTPVLLASWGPSSEESRNLAPVLEKLAREYAGAFILAHFNAEEHTQIAGQLGIRSVPDVKLIMQGQLYDHFQGALPERQIREWLGRYLEAPEAAGETTEEQAKAALEAGDTATAKALYQQLIEEQPSDHEYRIDLANVLAAEMDRQQALEILDNLPPEHRDGHRARGVRARLDFVQEAPSAEEVEALGDRDDSEARFKRAMRTIADGDYESGLEQLIELMKRDRNYNDDAPRKTLLRVFDALGNDHPLTVSYRRRMFTLLY</sequence>
<proteinExistence type="predicted"/>
<dbReference type="Gene3D" id="3.40.30.10">
    <property type="entry name" value="Glutaredoxin"/>
    <property type="match status" value="1"/>
</dbReference>
<keyword evidence="4" id="KW-1185">Reference proteome</keyword>
<dbReference type="PANTHER" id="PTHR45663">
    <property type="entry name" value="GEO12009P1"/>
    <property type="match status" value="1"/>
</dbReference>
<feature type="domain" description="Thioredoxin" evidence="2">
    <location>
        <begin position="36"/>
        <end position="136"/>
    </location>
</feature>
<feature type="region of interest" description="Disordered" evidence="1">
    <location>
        <begin position="1"/>
        <end position="28"/>
    </location>
</feature>
<evidence type="ECO:0000313" key="3">
    <source>
        <dbReference type="EMBL" id="RKR04539.1"/>
    </source>
</evidence>
<dbReference type="OrthoDB" id="9790390at2"/>
<dbReference type="Pfam" id="PF00085">
    <property type="entry name" value="Thioredoxin"/>
    <property type="match status" value="1"/>
</dbReference>
<dbReference type="RefSeq" id="WP_121172728.1">
    <property type="nucleotide sequence ID" value="NZ_RBIN01000004.1"/>
</dbReference>
<dbReference type="CDD" id="cd02956">
    <property type="entry name" value="ybbN"/>
    <property type="match status" value="1"/>
</dbReference>
<protein>
    <submittedName>
        <fullName evidence="3">Thioredoxin</fullName>
    </submittedName>
</protein>
<dbReference type="InterPro" id="IPR013766">
    <property type="entry name" value="Thioredoxin_domain"/>
</dbReference>
<dbReference type="Pfam" id="PF14561">
    <property type="entry name" value="TPR_20"/>
    <property type="match status" value="1"/>
</dbReference>
<dbReference type="GO" id="GO:0015035">
    <property type="term" value="F:protein-disulfide reductase activity"/>
    <property type="evidence" value="ECO:0007669"/>
    <property type="project" value="TreeGrafter"/>
</dbReference>
<dbReference type="SUPFAM" id="SSF48452">
    <property type="entry name" value="TPR-like"/>
    <property type="match status" value="1"/>
</dbReference>
<reference evidence="3 4" key="1">
    <citation type="submission" date="2018-10" db="EMBL/GenBank/DDBJ databases">
        <title>Genomic Encyclopedia of Type Strains, Phase IV (KMG-IV): sequencing the most valuable type-strain genomes for metagenomic binning, comparative biology and taxonomic classification.</title>
        <authorList>
            <person name="Goeker M."/>
        </authorList>
    </citation>
    <scope>NUCLEOTIDE SEQUENCE [LARGE SCALE GENOMIC DNA]</scope>
    <source>
        <strain evidence="3 4">DSM 23229</strain>
    </source>
</reference>
<comment type="caution">
    <text evidence="3">The sequence shown here is derived from an EMBL/GenBank/DDBJ whole genome shotgun (WGS) entry which is preliminary data.</text>
</comment>
<dbReference type="Proteomes" id="UP000281975">
    <property type="component" value="Unassembled WGS sequence"/>
</dbReference>
<evidence type="ECO:0000259" key="2">
    <source>
        <dbReference type="Pfam" id="PF00085"/>
    </source>
</evidence>
<dbReference type="EMBL" id="RBIN01000004">
    <property type="protein sequence ID" value="RKR04539.1"/>
    <property type="molecule type" value="Genomic_DNA"/>
</dbReference>
<dbReference type="Pfam" id="PF14559">
    <property type="entry name" value="TPR_19"/>
    <property type="match status" value="1"/>
</dbReference>
<organism evidence="3 4">
    <name type="scientific">Kushneria sinocarnis</name>
    <dbReference type="NCBI Taxonomy" id="595502"/>
    <lineage>
        <taxon>Bacteria</taxon>
        <taxon>Pseudomonadati</taxon>
        <taxon>Pseudomonadota</taxon>
        <taxon>Gammaproteobacteria</taxon>
        <taxon>Oceanospirillales</taxon>
        <taxon>Halomonadaceae</taxon>
        <taxon>Kushneria</taxon>
    </lineage>
</organism>
<dbReference type="Gene3D" id="1.25.40.10">
    <property type="entry name" value="Tetratricopeptide repeat domain"/>
    <property type="match status" value="2"/>
</dbReference>
<dbReference type="AlphaFoldDB" id="A0A420WXQ5"/>
<dbReference type="PANTHER" id="PTHR45663:SF11">
    <property type="entry name" value="GEO12009P1"/>
    <property type="match status" value="1"/>
</dbReference>
<evidence type="ECO:0000256" key="1">
    <source>
        <dbReference type="SAM" id="MobiDB-lite"/>
    </source>
</evidence>
<name>A0A420WXQ5_9GAMM</name>